<dbReference type="OrthoDB" id="9815217at2"/>
<dbReference type="Pfam" id="PF13677">
    <property type="entry name" value="MotB_plug"/>
    <property type="match status" value="1"/>
</dbReference>
<evidence type="ECO:0000256" key="3">
    <source>
        <dbReference type="ARBA" id="ARBA00022475"/>
    </source>
</evidence>
<dbReference type="STRING" id="56779.SAMN05421834_106108"/>
<dbReference type="InterPro" id="IPR050330">
    <property type="entry name" value="Bact_OuterMem_StrucFunc"/>
</dbReference>
<evidence type="ECO:0000256" key="4">
    <source>
        <dbReference type="ARBA" id="ARBA00022692"/>
    </source>
</evidence>
<dbReference type="PANTHER" id="PTHR30329">
    <property type="entry name" value="STATOR ELEMENT OF FLAGELLAR MOTOR COMPLEX"/>
    <property type="match status" value="1"/>
</dbReference>
<evidence type="ECO:0000256" key="6">
    <source>
        <dbReference type="ARBA" id="ARBA00023136"/>
    </source>
</evidence>
<keyword evidence="12" id="KW-1185">Reference proteome</keyword>
<dbReference type="EMBL" id="FTNC01000006">
    <property type="protein sequence ID" value="SIQ63170.1"/>
    <property type="molecule type" value="Genomic_DNA"/>
</dbReference>
<dbReference type="InterPro" id="IPR025713">
    <property type="entry name" value="MotB-like_N_dom"/>
</dbReference>
<dbReference type="CDD" id="cd07185">
    <property type="entry name" value="OmpA_C-like"/>
    <property type="match status" value="1"/>
</dbReference>
<evidence type="ECO:0000313" key="11">
    <source>
        <dbReference type="EMBL" id="SIQ63170.1"/>
    </source>
</evidence>
<dbReference type="GO" id="GO:0005886">
    <property type="term" value="C:plasma membrane"/>
    <property type="evidence" value="ECO:0007669"/>
    <property type="project" value="UniProtKB-SubCell"/>
</dbReference>
<dbReference type="PROSITE" id="PS51123">
    <property type="entry name" value="OMPA_2"/>
    <property type="match status" value="1"/>
</dbReference>
<evidence type="ECO:0000256" key="9">
    <source>
        <dbReference type="SAM" id="Phobius"/>
    </source>
</evidence>
<feature type="transmembrane region" description="Helical" evidence="9">
    <location>
        <begin position="20"/>
        <end position="41"/>
    </location>
</feature>
<feature type="compositionally biased region" description="Low complexity" evidence="8">
    <location>
        <begin position="259"/>
        <end position="274"/>
    </location>
</feature>
<comment type="similarity">
    <text evidence="2">Belongs to the MotB family.</text>
</comment>
<evidence type="ECO:0000259" key="10">
    <source>
        <dbReference type="PROSITE" id="PS51123"/>
    </source>
</evidence>
<dbReference type="Pfam" id="PF00691">
    <property type="entry name" value="OmpA"/>
    <property type="match status" value="1"/>
</dbReference>
<reference evidence="12" key="1">
    <citation type="submission" date="2017-01" db="EMBL/GenBank/DDBJ databases">
        <authorList>
            <person name="Varghese N."/>
            <person name="Submissions S."/>
        </authorList>
    </citation>
    <scope>NUCLEOTIDE SEQUENCE [LARGE SCALE GENOMIC DNA]</scope>
    <source>
        <strain evidence="12">ATCC 700103</strain>
    </source>
</reference>
<proteinExistence type="inferred from homology"/>
<evidence type="ECO:0000256" key="7">
    <source>
        <dbReference type="PROSITE-ProRule" id="PRU00473"/>
    </source>
</evidence>
<evidence type="ECO:0000256" key="1">
    <source>
        <dbReference type="ARBA" id="ARBA00004162"/>
    </source>
</evidence>
<evidence type="ECO:0000313" key="12">
    <source>
        <dbReference type="Proteomes" id="UP000185669"/>
    </source>
</evidence>
<dbReference type="InterPro" id="IPR006665">
    <property type="entry name" value="OmpA-like"/>
</dbReference>
<dbReference type="Proteomes" id="UP000185669">
    <property type="component" value="Unassembled WGS sequence"/>
</dbReference>
<evidence type="ECO:0000256" key="2">
    <source>
        <dbReference type="ARBA" id="ARBA00008914"/>
    </source>
</evidence>
<keyword evidence="3" id="KW-1003">Cell membrane</keyword>
<comment type="subcellular location">
    <subcellularLocation>
        <location evidence="1">Cell membrane</location>
        <topology evidence="1">Single-pass membrane protein</topology>
    </subcellularLocation>
</comment>
<feature type="domain" description="OmpA-like" evidence="10">
    <location>
        <begin position="117"/>
        <end position="238"/>
    </location>
</feature>
<keyword evidence="6 7" id="KW-0472">Membrane</keyword>
<organism evidence="11 12">
    <name type="scientific">Halanaerobium kushneri</name>
    <dbReference type="NCBI Taxonomy" id="56779"/>
    <lineage>
        <taxon>Bacteria</taxon>
        <taxon>Bacillati</taxon>
        <taxon>Bacillota</taxon>
        <taxon>Clostridia</taxon>
        <taxon>Halanaerobiales</taxon>
        <taxon>Halanaerobiaceae</taxon>
        <taxon>Halanaerobium</taxon>
    </lineage>
</organism>
<name>A0A1N6UC69_9FIRM</name>
<dbReference type="PANTHER" id="PTHR30329:SF21">
    <property type="entry name" value="LIPOPROTEIN YIAD-RELATED"/>
    <property type="match status" value="1"/>
</dbReference>
<accession>A0A1N6UC69</accession>
<feature type="region of interest" description="Disordered" evidence="8">
    <location>
        <begin position="245"/>
        <end position="284"/>
    </location>
</feature>
<keyword evidence="4 9" id="KW-0812">Transmembrane</keyword>
<dbReference type="SUPFAM" id="SSF103088">
    <property type="entry name" value="OmpA-like"/>
    <property type="match status" value="1"/>
</dbReference>
<sequence>MPRNKKNNNGGGDEGGSPAWMTTFGDMMTLLLVFFVLLYSFSTMDVEKFKGFISALQSQLGVLEGGQTITPNPNIDAGTLGEDYAQAPQNIRQVMRELNNYIEANNLGDRVNVENKRKGLVISLTGEILYELGRAEIRDQGREVLAMISDILKDIPNDIMIEGHTDDLPIRTDEFPSNWELSTARAVNVIKFLIEERNFDPARLSAAGYSEYRPVAENTTAEGRAENRRVEVVVLNSQYTVNNGAEAEDKPVVSNQESAAEANTKNLLNNNQTENTEEGGNIDG</sequence>
<keyword evidence="5 9" id="KW-1133">Transmembrane helix</keyword>
<dbReference type="InterPro" id="IPR036737">
    <property type="entry name" value="OmpA-like_sf"/>
</dbReference>
<gene>
    <name evidence="11" type="ORF">SAMN05421834_106108</name>
</gene>
<dbReference type="Gene3D" id="3.30.1330.60">
    <property type="entry name" value="OmpA-like domain"/>
    <property type="match status" value="1"/>
</dbReference>
<evidence type="ECO:0000256" key="5">
    <source>
        <dbReference type="ARBA" id="ARBA00022989"/>
    </source>
</evidence>
<evidence type="ECO:0000256" key="8">
    <source>
        <dbReference type="SAM" id="MobiDB-lite"/>
    </source>
</evidence>
<dbReference type="AlphaFoldDB" id="A0A1N6UC69"/>
<protein>
    <submittedName>
        <fullName evidence="11">Chemotaxis protein MotB</fullName>
    </submittedName>
</protein>